<dbReference type="EMBL" id="MDHH01000001">
    <property type="protein sequence ID" value="OUE04886.1"/>
    <property type="molecule type" value="Genomic_DNA"/>
</dbReference>
<keyword evidence="3" id="KW-1185">Reference proteome</keyword>
<protein>
    <submittedName>
        <fullName evidence="2">Uncharacterized protein</fullName>
    </submittedName>
</protein>
<gene>
    <name evidence="2" type="ORF">CMMCAS07_08050</name>
</gene>
<proteinExistence type="predicted"/>
<evidence type="ECO:0000313" key="3">
    <source>
        <dbReference type="Proteomes" id="UP000195062"/>
    </source>
</evidence>
<evidence type="ECO:0000256" key="1">
    <source>
        <dbReference type="SAM" id="MobiDB-lite"/>
    </source>
</evidence>
<reference evidence="2 3" key="1">
    <citation type="submission" date="2016-08" db="EMBL/GenBank/DDBJ databases">
        <title>Genome sequence of Clavibacter michiganensis subsp. michiganensis strain CASJ007.</title>
        <authorList>
            <person name="Thapa S.P."/>
            <person name="Coaker G."/>
        </authorList>
    </citation>
    <scope>NUCLEOTIDE SEQUENCE [LARGE SCALE GENOMIC DNA]</scope>
    <source>
        <strain evidence="2">CASJ007</strain>
    </source>
</reference>
<comment type="caution">
    <text evidence="2">The sequence shown here is derived from an EMBL/GenBank/DDBJ whole genome shotgun (WGS) entry which is preliminary data.</text>
</comment>
<evidence type="ECO:0000313" key="2">
    <source>
        <dbReference type="EMBL" id="OUE04886.1"/>
    </source>
</evidence>
<accession>A0A251XN78</accession>
<organism evidence="2 3">
    <name type="scientific">Clavibacter michiganensis subsp. michiganensis</name>
    <dbReference type="NCBI Taxonomy" id="33013"/>
    <lineage>
        <taxon>Bacteria</taxon>
        <taxon>Bacillati</taxon>
        <taxon>Actinomycetota</taxon>
        <taxon>Actinomycetes</taxon>
        <taxon>Micrococcales</taxon>
        <taxon>Microbacteriaceae</taxon>
        <taxon>Clavibacter</taxon>
    </lineage>
</organism>
<dbReference type="Proteomes" id="UP000195062">
    <property type="component" value="Unassembled WGS sequence"/>
</dbReference>
<name>A0A251XN78_CLAMM</name>
<dbReference type="AlphaFoldDB" id="A0A251XN78"/>
<sequence length="73" mass="7508">MRAPAAAMRHGSAGKPRSTGSMPIIIANEYSDTISSSSRNAGLWLLIAVNDATSAPASVSARATSVATRPPRQ</sequence>
<feature type="region of interest" description="Disordered" evidence="1">
    <location>
        <begin position="1"/>
        <end position="21"/>
    </location>
</feature>
<feature type="region of interest" description="Disordered" evidence="1">
    <location>
        <begin position="54"/>
        <end position="73"/>
    </location>
</feature>